<dbReference type="EMBL" id="JARBDR010000921">
    <property type="protein sequence ID" value="KAJ8298846.1"/>
    <property type="molecule type" value="Genomic_DNA"/>
</dbReference>
<gene>
    <name evidence="1" type="ORF">KUTeg_022906</name>
</gene>
<evidence type="ECO:0000313" key="2">
    <source>
        <dbReference type="Proteomes" id="UP001217089"/>
    </source>
</evidence>
<reference evidence="1 2" key="1">
    <citation type="submission" date="2022-12" db="EMBL/GenBank/DDBJ databases">
        <title>Chromosome-level genome of Tegillarca granosa.</title>
        <authorList>
            <person name="Kim J."/>
        </authorList>
    </citation>
    <scope>NUCLEOTIDE SEQUENCE [LARGE SCALE GENOMIC DNA]</scope>
    <source>
        <strain evidence="1">Teg-2019</strain>
        <tissue evidence="1">Adductor muscle</tissue>
    </source>
</reference>
<proteinExistence type="predicted"/>
<name>A0ABQ9E375_TEGGR</name>
<keyword evidence="2" id="KW-1185">Reference proteome</keyword>
<accession>A0ABQ9E375</accession>
<protein>
    <submittedName>
        <fullName evidence="1">Uncharacterized protein</fullName>
    </submittedName>
</protein>
<comment type="caution">
    <text evidence="1">The sequence shown here is derived from an EMBL/GenBank/DDBJ whole genome shotgun (WGS) entry which is preliminary data.</text>
</comment>
<evidence type="ECO:0000313" key="1">
    <source>
        <dbReference type="EMBL" id="KAJ8298846.1"/>
    </source>
</evidence>
<dbReference type="Proteomes" id="UP001217089">
    <property type="component" value="Unassembled WGS sequence"/>
</dbReference>
<organism evidence="1 2">
    <name type="scientific">Tegillarca granosa</name>
    <name type="common">Malaysian cockle</name>
    <name type="synonym">Anadara granosa</name>
    <dbReference type="NCBI Taxonomy" id="220873"/>
    <lineage>
        <taxon>Eukaryota</taxon>
        <taxon>Metazoa</taxon>
        <taxon>Spiralia</taxon>
        <taxon>Lophotrochozoa</taxon>
        <taxon>Mollusca</taxon>
        <taxon>Bivalvia</taxon>
        <taxon>Autobranchia</taxon>
        <taxon>Pteriomorphia</taxon>
        <taxon>Arcoida</taxon>
        <taxon>Arcoidea</taxon>
        <taxon>Arcidae</taxon>
        <taxon>Tegillarca</taxon>
    </lineage>
</organism>
<sequence>MFGSLINLMEMVSLDKHRQIQDGVPSTEVAALAGWKNFQNINEYSARSVQQQESTNGIYMTAIVSYRFILRLVADLLPVVDCRPRFRTVLVAISTPKQHPYWMKRMPIVKYVQNDRNVLIANFAAC</sequence>